<proteinExistence type="predicted"/>
<reference evidence="3 4" key="1">
    <citation type="submission" date="2023-11" db="EMBL/GenBank/DDBJ databases">
        <title>Analysis of the Genomes of Mucilaginibacter gossypii cycad 4 and M. sabulilitoris SNA2: microbes with the potential for plant growth promotion.</title>
        <authorList>
            <person name="Hirsch A.M."/>
            <person name="Humm E."/>
            <person name="Rubbi M."/>
            <person name="Del Vecchio G."/>
            <person name="Ha S.M."/>
            <person name="Pellegrini M."/>
            <person name="Gunsalus R.P."/>
        </authorList>
    </citation>
    <scope>NUCLEOTIDE SEQUENCE [LARGE SCALE GENOMIC DNA]</scope>
    <source>
        <strain evidence="3 4">SNA2</strain>
    </source>
</reference>
<feature type="compositionally biased region" description="Basic and acidic residues" evidence="1">
    <location>
        <begin position="50"/>
        <end position="72"/>
    </location>
</feature>
<dbReference type="RefSeq" id="WP_321560435.1">
    <property type="nucleotide sequence ID" value="NZ_CP139558.1"/>
</dbReference>
<keyword evidence="2" id="KW-1133">Transmembrane helix</keyword>
<feature type="transmembrane region" description="Helical" evidence="2">
    <location>
        <begin position="6"/>
        <end position="30"/>
    </location>
</feature>
<keyword evidence="4" id="KW-1185">Reference proteome</keyword>
<dbReference type="Proteomes" id="UP001324380">
    <property type="component" value="Chromosome"/>
</dbReference>
<feature type="region of interest" description="Disordered" evidence="1">
    <location>
        <begin position="44"/>
        <end position="72"/>
    </location>
</feature>
<accession>A0ABZ0TET6</accession>
<name>A0ABZ0TET6_9SPHI</name>
<dbReference type="EMBL" id="CP139558">
    <property type="protein sequence ID" value="WPU91269.1"/>
    <property type="molecule type" value="Genomic_DNA"/>
</dbReference>
<evidence type="ECO:0000313" key="3">
    <source>
        <dbReference type="EMBL" id="WPU91269.1"/>
    </source>
</evidence>
<organism evidence="3 4">
    <name type="scientific">Mucilaginibacter sabulilitoris</name>
    <dbReference type="NCBI Taxonomy" id="1173583"/>
    <lineage>
        <taxon>Bacteria</taxon>
        <taxon>Pseudomonadati</taxon>
        <taxon>Bacteroidota</taxon>
        <taxon>Sphingobacteriia</taxon>
        <taxon>Sphingobacteriales</taxon>
        <taxon>Sphingobacteriaceae</taxon>
        <taxon>Mucilaginibacter</taxon>
    </lineage>
</organism>
<keyword evidence="2" id="KW-0472">Membrane</keyword>
<evidence type="ECO:0000313" key="4">
    <source>
        <dbReference type="Proteomes" id="UP001324380"/>
    </source>
</evidence>
<keyword evidence="2" id="KW-0812">Transmembrane</keyword>
<sequence>MELIDLVLYAIGILISIFLARAIFSIPTIVDQLKQQTKLLEQIASKNSPPKKEKPLISDSDLEKEALSHPKE</sequence>
<evidence type="ECO:0000256" key="2">
    <source>
        <dbReference type="SAM" id="Phobius"/>
    </source>
</evidence>
<gene>
    <name evidence="3" type="ORF">SNE25_18290</name>
</gene>
<evidence type="ECO:0000256" key="1">
    <source>
        <dbReference type="SAM" id="MobiDB-lite"/>
    </source>
</evidence>
<protein>
    <submittedName>
        <fullName evidence="3">Uncharacterized protein</fullName>
    </submittedName>
</protein>